<dbReference type="InParanoid" id="B3S5A3"/>
<evidence type="ECO:0000256" key="3">
    <source>
        <dbReference type="ARBA" id="ARBA00022692"/>
    </source>
</evidence>
<accession>B3S5A3</accession>
<feature type="non-terminal residue" evidence="7">
    <location>
        <position position="1"/>
    </location>
</feature>
<sequence length="103" mass="10939">KIAGISGALAVALGAYGAHGLKCKQEYKEIWSNGNRYHMFHSIALLALSRANVNRADMAGSLLLAGMVVFSGSCYIAALAEKRSYGRLAPFGGTMMIIGWAVM</sequence>
<comment type="subcellular location">
    <subcellularLocation>
        <location evidence="1">Membrane</location>
        <topology evidence="1">Multi-pass membrane protein</topology>
    </subcellularLocation>
</comment>
<dbReference type="AlphaFoldDB" id="B3S5A3"/>
<keyword evidence="4 6" id="KW-1133">Transmembrane helix</keyword>
<dbReference type="HOGENOM" id="CLU_096548_1_2_1"/>
<gene>
    <name evidence="7" type="ORF">TRIADDRAFT_8347</name>
</gene>
<proteinExistence type="inferred from homology"/>
<dbReference type="EMBL" id="DS985250">
    <property type="protein sequence ID" value="EDV22228.1"/>
    <property type="molecule type" value="Genomic_DNA"/>
</dbReference>
<dbReference type="GeneID" id="6756470"/>
<evidence type="ECO:0008006" key="9">
    <source>
        <dbReference type="Google" id="ProtNLM"/>
    </source>
</evidence>
<dbReference type="GO" id="GO:0016020">
    <property type="term" value="C:membrane"/>
    <property type="evidence" value="ECO:0000318"/>
    <property type="project" value="GO_Central"/>
</dbReference>
<dbReference type="CTD" id="6756470"/>
<feature type="transmembrane region" description="Helical" evidence="6">
    <location>
        <begin position="58"/>
        <end position="78"/>
    </location>
</feature>
<feature type="transmembrane region" description="Helical" evidence="6">
    <location>
        <begin position="85"/>
        <end position="102"/>
    </location>
</feature>
<comment type="similarity">
    <text evidence="2">Belongs to the TMEM256 family.</text>
</comment>
<dbReference type="Proteomes" id="UP000009022">
    <property type="component" value="Unassembled WGS sequence"/>
</dbReference>
<dbReference type="OrthoDB" id="269173at2759"/>
<organism evidence="7 8">
    <name type="scientific">Trichoplax adhaerens</name>
    <name type="common">Trichoplax reptans</name>
    <dbReference type="NCBI Taxonomy" id="10228"/>
    <lineage>
        <taxon>Eukaryota</taxon>
        <taxon>Metazoa</taxon>
        <taxon>Placozoa</taxon>
        <taxon>Uniplacotomia</taxon>
        <taxon>Trichoplacea</taxon>
        <taxon>Trichoplacidae</taxon>
        <taxon>Trichoplax</taxon>
    </lineage>
</organism>
<dbReference type="Pfam" id="PF04241">
    <property type="entry name" value="DUF423"/>
    <property type="match status" value="1"/>
</dbReference>
<reference evidence="7 8" key="1">
    <citation type="journal article" date="2008" name="Nature">
        <title>The Trichoplax genome and the nature of placozoans.</title>
        <authorList>
            <person name="Srivastava M."/>
            <person name="Begovic E."/>
            <person name="Chapman J."/>
            <person name="Putnam N.H."/>
            <person name="Hellsten U."/>
            <person name="Kawashima T."/>
            <person name="Kuo A."/>
            <person name="Mitros T."/>
            <person name="Salamov A."/>
            <person name="Carpenter M.L."/>
            <person name="Signorovitch A.Y."/>
            <person name="Moreno M.A."/>
            <person name="Kamm K."/>
            <person name="Grimwood J."/>
            <person name="Schmutz J."/>
            <person name="Shapiro H."/>
            <person name="Grigoriev I.V."/>
            <person name="Buss L.W."/>
            <person name="Schierwater B."/>
            <person name="Dellaporta S.L."/>
            <person name="Rokhsar D.S."/>
        </authorList>
    </citation>
    <scope>NUCLEOTIDE SEQUENCE [LARGE SCALE GENOMIC DNA]</scope>
    <source>
        <strain evidence="7 8">Grell-BS-1999</strain>
    </source>
</reference>
<evidence type="ECO:0000256" key="6">
    <source>
        <dbReference type="SAM" id="Phobius"/>
    </source>
</evidence>
<dbReference type="KEGG" id="tad:TRIADDRAFT_8347"/>
<dbReference type="PANTHER" id="PTHR43461">
    <property type="entry name" value="TRANSMEMBRANE PROTEIN 256"/>
    <property type="match status" value="1"/>
</dbReference>
<dbReference type="InterPro" id="IPR006696">
    <property type="entry name" value="DUF423"/>
</dbReference>
<keyword evidence="8" id="KW-1185">Reference proteome</keyword>
<feature type="non-terminal residue" evidence="7">
    <location>
        <position position="103"/>
    </location>
</feature>
<keyword evidence="3 6" id="KW-0812">Transmembrane</keyword>
<dbReference type="PhylomeDB" id="B3S5A3"/>
<keyword evidence="5 6" id="KW-0472">Membrane</keyword>
<evidence type="ECO:0000256" key="2">
    <source>
        <dbReference type="ARBA" id="ARBA00006208"/>
    </source>
</evidence>
<dbReference type="eggNOG" id="KOG3472">
    <property type="taxonomic scope" value="Eukaryota"/>
</dbReference>
<evidence type="ECO:0000256" key="4">
    <source>
        <dbReference type="ARBA" id="ARBA00022989"/>
    </source>
</evidence>
<name>B3S5A3_TRIAD</name>
<dbReference type="OMA" id="ASGWLFI"/>
<dbReference type="RefSeq" id="XP_002115383.1">
    <property type="nucleotide sequence ID" value="XM_002115347.1"/>
</dbReference>
<dbReference type="PANTHER" id="PTHR43461:SF1">
    <property type="entry name" value="TRANSMEMBRANE PROTEIN 256"/>
    <property type="match status" value="1"/>
</dbReference>
<evidence type="ECO:0000313" key="7">
    <source>
        <dbReference type="EMBL" id="EDV22228.1"/>
    </source>
</evidence>
<protein>
    <recommendedName>
        <fullName evidence="9">Transmembrane protein 256</fullName>
    </recommendedName>
</protein>
<evidence type="ECO:0000256" key="5">
    <source>
        <dbReference type="ARBA" id="ARBA00023136"/>
    </source>
</evidence>
<evidence type="ECO:0000313" key="8">
    <source>
        <dbReference type="Proteomes" id="UP000009022"/>
    </source>
</evidence>
<evidence type="ECO:0000256" key="1">
    <source>
        <dbReference type="ARBA" id="ARBA00004141"/>
    </source>
</evidence>